<feature type="transmembrane region" description="Helical" evidence="10">
    <location>
        <begin position="77"/>
        <end position="98"/>
    </location>
</feature>
<evidence type="ECO:0000256" key="2">
    <source>
        <dbReference type="ARBA" id="ARBA00022475"/>
    </source>
</evidence>
<evidence type="ECO:0000313" key="12">
    <source>
        <dbReference type="Proteomes" id="UP000297026"/>
    </source>
</evidence>
<dbReference type="GO" id="GO:0005886">
    <property type="term" value="C:plasma membrane"/>
    <property type="evidence" value="ECO:0007669"/>
    <property type="project" value="UniProtKB-SubCell"/>
</dbReference>
<evidence type="ECO:0000256" key="3">
    <source>
        <dbReference type="ARBA" id="ARBA00022606"/>
    </source>
</evidence>
<dbReference type="PANTHER" id="PTHR21137:SF35">
    <property type="entry name" value="ODORANT RECEPTOR 19A-RELATED"/>
    <property type="match status" value="1"/>
</dbReference>
<dbReference type="GO" id="GO:0007165">
    <property type="term" value="P:signal transduction"/>
    <property type="evidence" value="ECO:0007669"/>
    <property type="project" value="UniProtKB-KW"/>
</dbReference>
<evidence type="ECO:0000256" key="10">
    <source>
        <dbReference type="RuleBase" id="RU351113"/>
    </source>
</evidence>
<sequence length="389" mass="44398">MVATPLKNGNIWGGEIDIFLDGYYQRNKILLMTLGVWPEFPKRSRIIVQCLVVLSLLTIVVPQWAFFIQVCDNLEDLATGISHQMLVVIGFVKFCFFIKKKEQIQIILNSVREDWCLVDESVVETIRTFAEKGYLRTTVYMVIIYSAVVIFCLFPLKPLFLDMIFPLNESRPKMFVLQTDYSVFGINVNDHHFMITMHGLFTVTIVVHFLVTIDTFISIIVLHCCGLFEAVGEMLRQIQANFPSERKYKILCDGIIIHHRAITLAESIETSFTIMNGIVVLLAMILISITGLEIIIKMDEPVEVIRYATFAGGVILHLLFISLPGQELSDHSSQVSEGMYAQRLISIMLMRSMKPMQMTAAKFYPQNLESFGKVLKTSFSFFTVMLSNR</sequence>
<evidence type="ECO:0000256" key="1">
    <source>
        <dbReference type="ARBA" id="ARBA00004651"/>
    </source>
</evidence>
<keyword evidence="6 10" id="KW-1133">Transmembrane helix</keyword>
<comment type="similarity">
    <text evidence="10">Belongs to the insect chemoreceptor superfamily. Heteromeric odorant receptor channel (TC 1.A.69) family.</text>
</comment>
<gene>
    <name evidence="11" type="primary">Or158S</name>
    <name evidence="11" type="ORF">DALL_DALL000425</name>
</gene>
<reference evidence="11" key="1">
    <citation type="submission" date="2019-02" db="EMBL/GenBank/DDBJ databases">
        <title>Genome of the parasitoid wasp Diachasma alloeum, an emerging model for ecological speciation and transitions to asexual reproduction.</title>
        <authorList>
            <person name="Robertson H.M."/>
            <person name="Walden K.K."/>
            <person name="Tvedte E.S."/>
            <person name="Hood G.R."/>
            <person name="Feder J.L."/>
            <person name="Forbes A.A."/>
            <person name="Logsdon J.M."/>
            <person name="Mcelroy K.E."/>
        </authorList>
    </citation>
    <scope>NUCLEOTIDE SEQUENCE [LARGE SCALE GENOMIC DNA]</scope>
    <source>
        <strain evidence="11">Michigan</strain>
    </source>
</reference>
<accession>A0A4E0RM51</accession>
<keyword evidence="3 10" id="KW-0716">Sensory transduction</keyword>
<feature type="transmembrane region" description="Helical" evidence="10">
    <location>
        <begin position="137"/>
        <end position="156"/>
    </location>
</feature>
<dbReference type="Proteomes" id="UP000297026">
    <property type="component" value="Unassembled WGS sequence"/>
</dbReference>
<organism evidence="11 12">
    <name type="scientific">Diachasma alloeum</name>
    <dbReference type="NCBI Taxonomy" id="454923"/>
    <lineage>
        <taxon>Eukaryota</taxon>
        <taxon>Metazoa</taxon>
        <taxon>Ecdysozoa</taxon>
        <taxon>Arthropoda</taxon>
        <taxon>Hexapoda</taxon>
        <taxon>Insecta</taxon>
        <taxon>Pterygota</taxon>
        <taxon>Neoptera</taxon>
        <taxon>Endopterygota</taxon>
        <taxon>Hymenoptera</taxon>
        <taxon>Apocrita</taxon>
        <taxon>Ichneumonoidea</taxon>
        <taxon>Braconidae</taxon>
        <taxon>Opiinae</taxon>
        <taxon>Diachasma</taxon>
    </lineage>
</organism>
<protein>
    <recommendedName>
        <fullName evidence="10">Odorant receptor</fullName>
    </recommendedName>
</protein>
<evidence type="ECO:0000256" key="8">
    <source>
        <dbReference type="ARBA" id="ARBA00023170"/>
    </source>
</evidence>
<keyword evidence="7 10" id="KW-0472">Membrane</keyword>
<proteinExistence type="inferred from homology"/>
<feature type="transmembrane region" description="Helical" evidence="10">
    <location>
        <begin position="46"/>
        <end position="65"/>
    </location>
</feature>
<feature type="transmembrane region" description="Helical" evidence="10">
    <location>
        <begin position="200"/>
        <end position="228"/>
    </location>
</feature>
<keyword evidence="5 10" id="KW-0552">Olfaction</keyword>
<evidence type="ECO:0000313" key="11">
    <source>
        <dbReference type="EMBL" id="THK33219.1"/>
    </source>
</evidence>
<dbReference type="PANTHER" id="PTHR21137">
    <property type="entry name" value="ODORANT RECEPTOR"/>
    <property type="match status" value="1"/>
</dbReference>
<evidence type="ECO:0000256" key="4">
    <source>
        <dbReference type="ARBA" id="ARBA00022692"/>
    </source>
</evidence>
<dbReference type="GO" id="GO:0004984">
    <property type="term" value="F:olfactory receptor activity"/>
    <property type="evidence" value="ECO:0007669"/>
    <property type="project" value="InterPro"/>
</dbReference>
<keyword evidence="4 10" id="KW-0812">Transmembrane</keyword>
<comment type="subcellular location">
    <subcellularLocation>
        <location evidence="1 10">Cell membrane</location>
        <topology evidence="1 10">Multi-pass membrane protein</topology>
    </subcellularLocation>
</comment>
<feature type="transmembrane region" description="Helical" evidence="10">
    <location>
        <begin position="278"/>
        <end position="298"/>
    </location>
</feature>
<dbReference type="Pfam" id="PF02949">
    <property type="entry name" value="7tm_6"/>
    <property type="match status" value="1"/>
</dbReference>
<evidence type="ECO:0000256" key="6">
    <source>
        <dbReference type="ARBA" id="ARBA00022989"/>
    </source>
</evidence>
<comment type="caution">
    <text evidence="10">Lacks conserved residue(s) required for the propagation of feature annotation.</text>
</comment>
<keyword evidence="9 10" id="KW-0807">Transducer</keyword>
<evidence type="ECO:0000256" key="5">
    <source>
        <dbReference type="ARBA" id="ARBA00022725"/>
    </source>
</evidence>
<feature type="transmembrane region" description="Helical" evidence="10">
    <location>
        <begin position="304"/>
        <end position="323"/>
    </location>
</feature>
<keyword evidence="2" id="KW-1003">Cell membrane</keyword>
<dbReference type="InterPro" id="IPR004117">
    <property type="entry name" value="7tm6_olfct_rcpt"/>
</dbReference>
<dbReference type="OrthoDB" id="6617147at2759"/>
<keyword evidence="12" id="KW-1185">Reference proteome</keyword>
<dbReference type="GO" id="GO:0005549">
    <property type="term" value="F:odorant binding"/>
    <property type="evidence" value="ECO:0007669"/>
    <property type="project" value="InterPro"/>
</dbReference>
<name>A0A4E0RM51_9HYME</name>
<keyword evidence="8 10" id="KW-0675">Receptor</keyword>
<evidence type="ECO:0000256" key="7">
    <source>
        <dbReference type="ARBA" id="ARBA00023136"/>
    </source>
</evidence>
<dbReference type="AlphaFoldDB" id="A0A4E0RM51"/>
<evidence type="ECO:0000256" key="9">
    <source>
        <dbReference type="ARBA" id="ARBA00023224"/>
    </source>
</evidence>
<dbReference type="EMBL" id="ML159343">
    <property type="protein sequence ID" value="THK33219.1"/>
    <property type="molecule type" value="Genomic_DNA"/>
</dbReference>